<dbReference type="Proteomes" id="UP000242180">
    <property type="component" value="Unassembled WGS sequence"/>
</dbReference>
<dbReference type="InterPro" id="IPR007676">
    <property type="entry name" value="Ribophorin_I"/>
</dbReference>
<comment type="function">
    <text evidence="1 10">Subunit of the oligosaccharyl transferase (OST) complex that catalyzes the initial transfer of a defined glycan (Glc(3)Man(9)GlcNAc(2) in eukaryotes) from the lipid carrier dolichol-pyrophosphate to an asparagine residue within an Asn-X-Ser/Thr consensus motif in nascent polypeptide chains, the first step in protein N-glycosylation. N-glycosylation occurs cotranslationally and the complex associates with the Sec61 complex at the channel-forming translocon complex that mediates protein translocation across the endoplasmic reticulum (ER). All subunits are required for a maximal enzyme activity.</text>
</comment>
<evidence type="ECO:0000256" key="1">
    <source>
        <dbReference type="ARBA" id="ARBA00002791"/>
    </source>
</evidence>
<dbReference type="GO" id="GO:0008250">
    <property type="term" value="C:oligosaccharyltransferase complex"/>
    <property type="evidence" value="ECO:0007669"/>
    <property type="project" value="UniProtKB-UniRule"/>
</dbReference>
<keyword evidence="9" id="KW-0472">Membrane</keyword>
<keyword evidence="8" id="KW-1133">Transmembrane helix</keyword>
<comment type="similarity">
    <text evidence="4 10">Belongs to the OST1 family.</text>
</comment>
<keyword evidence="6" id="KW-0732">Signal</keyword>
<evidence type="ECO:0000256" key="6">
    <source>
        <dbReference type="ARBA" id="ARBA00022729"/>
    </source>
</evidence>
<gene>
    <name evidence="11" type="ORF">BCR43DRAFT_444776</name>
</gene>
<reference evidence="11 12" key="1">
    <citation type="submission" date="2016-07" db="EMBL/GenBank/DDBJ databases">
        <title>Pervasive Adenine N6-methylation of Active Genes in Fungi.</title>
        <authorList>
            <consortium name="DOE Joint Genome Institute"/>
            <person name="Mondo S.J."/>
            <person name="Dannebaum R.O."/>
            <person name="Kuo R.C."/>
            <person name="Labutti K."/>
            <person name="Haridas S."/>
            <person name="Kuo A."/>
            <person name="Salamov A."/>
            <person name="Ahrendt S.R."/>
            <person name="Lipzen A."/>
            <person name="Sullivan W."/>
            <person name="Andreopoulos W.B."/>
            <person name="Clum A."/>
            <person name="Lindquist E."/>
            <person name="Daum C."/>
            <person name="Ramamoorthy G.K."/>
            <person name="Gryganskyi A."/>
            <person name="Culley D."/>
            <person name="Magnuson J.K."/>
            <person name="James T.Y."/>
            <person name="O'Malley M.A."/>
            <person name="Stajich J.E."/>
            <person name="Spatafora J.W."/>
            <person name="Visel A."/>
            <person name="Grigoriev I.V."/>
        </authorList>
    </citation>
    <scope>NUCLEOTIDE SEQUENCE [LARGE SCALE GENOMIC DNA]</scope>
    <source>
        <strain evidence="11 12">NRRL 2496</strain>
    </source>
</reference>
<comment type="pathway">
    <text evidence="3 10">Protein modification; protein glycosylation.</text>
</comment>
<evidence type="ECO:0000256" key="10">
    <source>
        <dbReference type="RuleBase" id="RU361143"/>
    </source>
</evidence>
<accession>A0A1X2H4E4</accession>
<dbReference type="InParanoid" id="A0A1X2H4E4"/>
<evidence type="ECO:0000256" key="2">
    <source>
        <dbReference type="ARBA" id="ARBA00004115"/>
    </source>
</evidence>
<protein>
    <recommendedName>
        <fullName evidence="10">Dolichyl-diphosphooligosaccharide--protein glycosyltransferase subunit 1</fullName>
    </recommendedName>
</protein>
<comment type="subcellular location">
    <subcellularLocation>
        <location evidence="2 10">Endoplasmic reticulum membrane</location>
        <topology evidence="2 10">Single-pass type I membrane protein</topology>
    </subcellularLocation>
</comment>
<dbReference type="EMBL" id="MCGN01000009">
    <property type="protein sequence ID" value="ORY93294.1"/>
    <property type="molecule type" value="Genomic_DNA"/>
</dbReference>
<dbReference type="OMA" id="LECHYEY"/>
<dbReference type="OrthoDB" id="310030at2759"/>
<keyword evidence="5" id="KW-0812">Transmembrane</keyword>
<keyword evidence="7 10" id="KW-0256">Endoplasmic reticulum</keyword>
<evidence type="ECO:0000256" key="4">
    <source>
        <dbReference type="ARBA" id="ARBA00008905"/>
    </source>
</evidence>
<organism evidence="11 12">
    <name type="scientific">Syncephalastrum racemosum</name>
    <name type="common">Filamentous fungus</name>
    <dbReference type="NCBI Taxonomy" id="13706"/>
    <lineage>
        <taxon>Eukaryota</taxon>
        <taxon>Fungi</taxon>
        <taxon>Fungi incertae sedis</taxon>
        <taxon>Mucoromycota</taxon>
        <taxon>Mucoromycotina</taxon>
        <taxon>Mucoromycetes</taxon>
        <taxon>Mucorales</taxon>
        <taxon>Syncephalastraceae</taxon>
        <taxon>Syncephalastrum</taxon>
    </lineage>
</organism>
<dbReference type="Pfam" id="PF04597">
    <property type="entry name" value="Ribophorin_I"/>
    <property type="match status" value="1"/>
</dbReference>
<feature type="non-terminal residue" evidence="11">
    <location>
        <position position="1"/>
    </location>
</feature>
<evidence type="ECO:0000256" key="7">
    <source>
        <dbReference type="ARBA" id="ARBA00022824"/>
    </source>
</evidence>
<dbReference type="FunCoup" id="A0A1X2H4E4">
    <property type="interactions" value="752"/>
</dbReference>
<evidence type="ECO:0000256" key="5">
    <source>
        <dbReference type="ARBA" id="ARBA00022692"/>
    </source>
</evidence>
<comment type="subunit">
    <text evidence="10">Component of the oligosaccharyltransferase (OST) complex.</text>
</comment>
<name>A0A1X2H4E4_SYNRA</name>
<dbReference type="UniPathway" id="UPA00378"/>
<evidence type="ECO:0000256" key="8">
    <source>
        <dbReference type="ARBA" id="ARBA00022989"/>
    </source>
</evidence>
<proteinExistence type="inferred from homology"/>
<evidence type="ECO:0000256" key="9">
    <source>
        <dbReference type="ARBA" id="ARBA00023136"/>
    </source>
</evidence>
<sequence length="370" mass="42824">LYKVTFDEPVQPNQEIRFGIKVSYTHVLEPFPAKAPQVSRQFLRYHGNVYHFSPYFSQEMKTTLQLISNNVVSFTGGENVKQNNNKITYGPFHDIGPESYQPLECHYEYPRPILTVTELERDLQLSHWANVLQVEENYKLHHAGAELESHFSRLQHQLSRMVHGQTSVLKDLTFKFPPNTRDIYYRDDIGNVSTSRVQHQQDSTVLVITPRYPLFGGWNYTWFHGYNTDLDQFDRYSKQTGEYILKVNLVENVYDMAIDKVETRIILPEGVTNVQVHAPFELDSIEHKTHFTNFDSTGRHMVVLRKYNVVREHEQPILVSHLFRSFVVVCRLTRCSRSPTNTPPSACCKSPSWLPQVSLLSSCSAPSSLS</sequence>
<dbReference type="STRING" id="13706.A0A1X2H4E4"/>
<dbReference type="GO" id="GO:0018279">
    <property type="term" value="P:protein N-linked glycosylation via asparagine"/>
    <property type="evidence" value="ECO:0007669"/>
    <property type="project" value="TreeGrafter"/>
</dbReference>
<comment type="caution">
    <text evidence="11">The sequence shown here is derived from an EMBL/GenBank/DDBJ whole genome shotgun (WGS) entry which is preliminary data.</text>
</comment>
<keyword evidence="12" id="KW-1185">Reference proteome</keyword>
<evidence type="ECO:0000256" key="3">
    <source>
        <dbReference type="ARBA" id="ARBA00004922"/>
    </source>
</evidence>
<dbReference type="PANTHER" id="PTHR21049:SF0">
    <property type="entry name" value="DOLICHYL-DIPHOSPHOOLIGOSACCHARIDE--PROTEIN GLYCOSYLTRANSFERASE SUBUNIT 1"/>
    <property type="match status" value="1"/>
</dbReference>
<evidence type="ECO:0000313" key="11">
    <source>
        <dbReference type="EMBL" id="ORY93294.1"/>
    </source>
</evidence>
<dbReference type="PANTHER" id="PTHR21049">
    <property type="entry name" value="RIBOPHORIN I"/>
    <property type="match status" value="1"/>
</dbReference>
<evidence type="ECO:0000313" key="12">
    <source>
        <dbReference type="Proteomes" id="UP000242180"/>
    </source>
</evidence>
<dbReference type="AlphaFoldDB" id="A0A1X2H4E4"/>